<evidence type="ECO:0000313" key="1">
    <source>
        <dbReference type="EMBL" id="JAS27414.1"/>
    </source>
</evidence>
<dbReference type="EMBL" id="GEDC01009884">
    <property type="protein sequence ID" value="JAS27414.1"/>
    <property type="molecule type" value="Transcribed_RNA"/>
</dbReference>
<gene>
    <name evidence="1" type="ORF">g.34747</name>
</gene>
<reference evidence="1" key="1">
    <citation type="submission" date="2015-12" db="EMBL/GenBank/DDBJ databases">
        <title>De novo transcriptome assembly of four potential Pierce s Disease insect vectors from Arizona vineyards.</title>
        <authorList>
            <person name="Tassone E.E."/>
        </authorList>
    </citation>
    <scope>NUCLEOTIDE SEQUENCE</scope>
</reference>
<sequence>CGHLCKRKCNEDCDERKCLKVISKLVQAPCGHEVNNYLCYMTDKDFKDELCLFCDSPCQKKLDCGHTCKGDCGKCVAFSFEKIVFHAPCKEKCGRILVCGHKCEAMCGEICPPCKKPCMYSCKHKSCSNKCGTPCSP</sequence>
<feature type="non-terminal residue" evidence="1">
    <location>
        <position position="1"/>
    </location>
</feature>
<evidence type="ECO:0008006" key="2">
    <source>
        <dbReference type="Google" id="ProtNLM"/>
    </source>
</evidence>
<dbReference type="AlphaFoldDB" id="A0A1B6DP06"/>
<organism evidence="1">
    <name type="scientific">Clastoptera arizonana</name>
    <name type="common">Arizona spittle bug</name>
    <dbReference type="NCBI Taxonomy" id="38151"/>
    <lineage>
        <taxon>Eukaryota</taxon>
        <taxon>Metazoa</taxon>
        <taxon>Ecdysozoa</taxon>
        <taxon>Arthropoda</taxon>
        <taxon>Hexapoda</taxon>
        <taxon>Insecta</taxon>
        <taxon>Pterygota</taxon>
        <taxon>Neoptera</taxon>
        <taxon>Paraneoptera</taxon>
        <taxon>Hemiptera</taxon>
        <taxon>Auchenorrhyncha</taxon>
        <taxon>Cercopoidea</taxon>
        <taxon>Clastopteridae</taxon>
        <taxon>Clastoptera</taxon>
    </lineage>
</organism>
<protein>
    <recommendedName>
        <fullName evidence="2">NFX1-type zinc finger-containing protein 1</fullName>
    </recommendedName>
</protein>
<proteinExistence type="predicted"/>
<feature type="non-terminal residue" evidence="1">
    <location>
        <position position="137"/>
    </location>
</feature>
<accession>A0A1B6DP06</accession>
<name>A0A1B6DP06_9HEMI</name>